<evidence type="ECO:0000259" key="9">
    <source>
        <dbReference type="PROSITE" id="PS50069"/>
    </source>
</evidence>
<dbReference type="GO" id="GO:0031625">
    <property type="term" value="F:ubiquitin protein ligase binding"/>
    <property type="evidence" value="ECO:0007669"/>
    <property type="project" value="InterPro"/>
</dbReference>
<evidence type="ECO:0000313" key="11">
    <source>
        <dbReference type="Proteomes" id="UP000605970"/>
    </source>
</evidence>
<evidence type="ECO:0000256" key="7">
    <source>
        <dbReference type="PROSITE-ProRule" id="PRU00330"/>
    </source>
</evidence>
<evidence type="ECO:0000256" key="8">
    <source>
        <dbReference type="RuleBase" id="RU003829"/>
    </source>
</evidence>
<keyword evidence="11" id="KW-1185">Reference proteome</keyword>
<dbReference type="Proteomes" id="UP000605970">
    <property type="component" value="Unassembled WGS sequence"/>
</dbReference>
<organism evidence="10 11">
    <name type="scientific">Meloidogyne graminicola</name>
    <dbReference type="NCBI Taxonomy" id="189291"/>
    <lineage>
        <taxon>Eukaryota</taxon>
        <taxon>Metazoa</taxon>
        <taxon>Ecdysozoa</taxon>
        <taxon>Nematoda</taxon>
        <taxon>Chromadorea</taxon>
        <taxon>Rhabditida</taxon>
        <taxon>Tylenchina</taxon>
        <taxon>Tylenchomorpha</taxon>
        <taxon>Tylenchoidea</taxon>
        <taxon>Meloidogynidae</taxon>
        <taxon>Meloidogyninae</taxon>
        <taxon>Meloidogyne</taxon>
    </lineage>
</organism>
<dbReference type="OrthoDB" id="6260715at2759"/>
<evidence type="ECO:0000313" key="10">
    <source>
        <dbReference type="EMBL" id="KAF7631052.1"/>
    </source>
</evidence>
<dbReference type="AlphaFoldDB" id="A0A8S9ZF13"/>
<reference evidence="10" key="1">
    <citation type="journal article" date="2020" name="Ecol. Evol.">
        <title>Genome structure and content of the rice root-knot nematode (Meloidogyne graminicola).</title>
        <authorList>
            <person name="Phan N.T."/>
            <person name="Danchin E.G.J."/>
            <person name="Klopp C."/>
            <person name="Perfus-Barbeoch L."/>
            <person name="Kozlowski D.K."/>
            <person name="Koutsovoulos G.D."/>
            <person name="Lopez-Roques C."/>
            <person name="Bouchez O."/>
            <person name="Zahm M."/>
            <person name="Besnard G."/>
            <person name="Bellafiore S."/>
        </authorList>
    </citation>
    <scope>NUCLEOTIDE SEQUENCE</scope>
    <source>
        <strain evidence="10">VN-18</strain>
    </source>
</reference>
<evidence type="ECO:0000256" key="3">
    <source>
        <dbReference type="ARBA" id="ARBA00022499"/>
    </source>
</evidence>
<sequence length="761" mass="87502">MGSALEAIYNCNDSKNLITIDGYNRLRSSAYNYCRSSELCQANATRSISSATFGHGRNSDHPVPDLFLKLDDFLAYFVKNILEDLLNRCDEDLLCEYSKTWTVYKKNSKSVAPIFDELSKSVRMSSSMGYYQLALLVWKREILPRTYRKITIAALIHVNKARDGLNINRKLVNAFVDSLVEVGIHEESDYNVEFGSNEQVVAIFKTLPTTCVHPIYREWFLKPLLHQTHSYYIEWSSKFLKDGEFPKYLEQVQSHFQEEESFCNSDNPCFDVCTLVPLCSICADALVTRNIDRFYTEFVKLLDDQQIVYLLLIYDLCNRVPSSLEKLKELLGKYIGRTGLTTINHVSDKAEKSPKLFVGTIVQLHNNFSNLVKDAFRTNNEFMTAMEIAFIGFVAENNLTNGGKLEAKSSRLVANYYDQLLRKGVPQEERISGLEKAITACKYIRDKDTFNDHYSKLLCKRLIYSLNDGIDPEKAALSKLREKFQCPKAMDSLIHDSEKSSVEMSDFKKMKESLPVKDFSVVLFSEKAWPFPSTSNFSLPPQLNDCVNAFIEYYKKKYNNKRKLNWIFQVSRGEISSVDGTFDKKYDFLCTTQQMTILMIYNKYNSCTVSQLVEELKIPKNQILTLLQVLCKIGMLIKNGSGNFCFNTKFKSENSTIDLIRALTTTNTGTQRKELGGAQKRKKDAFRKAVLESTIVRIMKARRTLKHVDLIAEVMRQINGKFVVQTRMIKTSIEQLIKDDYIKRSMNNNNIYEYNEGEDEG</sequence>
<evidence type="ECO:0000256" key="5">
    <source>
        <dbReference type="ARBA" id="ARBA00022843"/>
    </source>
</evidence>
<dbReference type="InterPro" id="IPR019559">
    <property type="entry name" value="Cullin_neddylation_domain"/>
</dbReference>
<keyword evidence="3" id="KW-1017">Isopeptide bond</keyword>
<dbReference type="PROSITE" id="PS50069">
    <property type="entry name" value="CULLIN_2"/>
    <property type="match status" value="1"/>
</dbReference>
<evidence type="ECO:0000256" key="6">
    <source>
        <dbReference type="ARBA" id="ARBA00040451"/>
    </source>
</evidence>
<dbReference type="InterPro" id="IPR036388">
    <property type="entry name" value="WH-like_DNA-bd_sf"/>
</dbReference>
<keyword evidence="5" id="KW-0832">Ubl conjugation</keyword>
<feature type="domain" description="Cullin family profile" evidence="9">
    <location>
        <begin position="408"/>
        <end position="631"/>
    </location>
</feature>
<gene>
    <name evidence="10" type="ORF">Mgra_00008703</name>
</gene>
<evidence type="ECO:0000256" key="4">
    <source>
        <dbReference type="ARBA" id="ARBA00022786"/>
    </source>
</evidence>
<dbReference type="SUPFAM" id="SSF75632">
    <property type="entry name" value="Cullin homology domain"/>
    <property type="match status" value="1"/>
</dbReference>
<comment type="caution">
    <text evidence="10">The sequence shown here is derived from an EMBL/GenBank/DDBJ whole genome shotgun (WGS) entry which is preliminary data.</text>
</comment>
<accession>A0A8S9ZF13</accession>
<dbReference type="FunFam" id="1.20.1310.10:FF:000014">
    <property type="entry name" value="Cullin 5"/>
    <property type="match status" value="1"/>
</dbReference>
<dbReference type="Gene3D" id="1.20.1310.10">
    <property type="entry name" value="Cullin Repeats"/>
    <property type="match status" value="4"/>
</dbReference>
<proteinExistence type="inferred from homology"/>
<dbReference type="Gene3D" id="3.30.230.130">
    <property type="entry name" value="Cullin, Chain C, Domain 2"/>
    <property type="match status" value="1"/>
</dbReference>
<dbReference type="Gene3D" id="1.10.10.10">
    <property type="entry name" value="Winged helix-like DNA-binding domain superfamily/Winged helix DNA-binding domain"/>
    <property type="match status" value="1"/>
</dbReference>
<dbReference type="Pfam" id="PF00888">
    <property type="entry name" value="Cullin"/>
    <property type="match status" value="1"/>
</dbReference>
<dbReference type="InterPro" id="IPR016159">
    <property type="entry name" value="Cullin_repeat-like_dom_sf"/>
</dbReference>
<keyword evidence="4" id="KW-0833">Ubl conjugation pathway</keyword>
<comment type="pathway">
    <text evidence="1">Protein modification; protein ubiquitination.</text>
</comment>
<dbReference type="SMART" id="SM00884">
    <property type="entry name" value="Cullin_Nedd8"/>
    <property type="match status" value="1"/>
</dbReference>
<dbReference type="InterPro" id="IPR036390">
    <property type="entry name" value="WH_DNA-bd_sf"/>
</dbReference>
<dbReference type="EMBL" id="JABEBT010000120">
    <property type="protein sequence ID" value="KAF7631052.1"/>
    <property type="molecule type" value="Genomic_DNA"/>
</dbReference>
<dbReference type="InterPro" id="IPR045093">
    <property type="entry name" value="Cullin"/>
</dbReference>
<evidence type="ECO:0000256" key="2">
    <source>
        <dbReference type="ARBA" id="ARBA00006019"/>
    </source>
</evidence>
<dbReference type="Pfam" id="PF26557">
    <property type="entry name" value="Cullin_AB"/>
    <property type="match status" value="1"/>
</dbReference>
<comment type="similarity">
    <text evidence="2 7 8">Belongs to the cullin family.</text>
</comment>
<evidence type="ECO:0000256" key="1">
    <source>
        <dbReference type="ARBA" id="ARBA00004906"/>
    </source>
</evidence>
<dbReference type="Pfam" id="PF10557">
    <property type="entry name" value="Cullin_Nedd8"/>
    <property type="match status" value="1"/>
</dbReference>
<dbReference type="PANTHER" id="PTHR11932">
    <property type="entry name" value="CULLIN"/>
    <property type="match status" value="1"/>
</dbReference>
<dbReference type="InterPro" id="IPR016158">
    <property type="entry name" value="Cullin_homology"/>
</dbReference>
<dbReference type="InterPro" id="IPR059120">
    <property type="entry name" value="Cullin-like_AB"/>
</dbReference>
<name>A0A8S9ZF13_9BILA</name>
<dbReference type="InterPro" id="IPR001373">
    <property type="entry name" value="Cullin_N"/>
</dbReference>
<dbReference type="InterPro" id="IPR036317">
    <property type="entry name" value="Cullin_homology_sf"/>
</dbReference>
<dbReference type="SUPFAM" id="SSF46785">
    <property type="entry name" value="Winged helix' DNA-binding domain"/>
    <property type="match status" value="1"/>
</dbReference>
<dbReference type="GO" id="GO:0006511">
    <property type="term" value="P:ubiquitin-dependent protein catabolic process"/>
    <property type="evidence" value="ECO:0007669"/>
    <property type="project" value="InterPro"/>
</dbReference>
<dbReference type="SMART" id="SM00182">
    <property type="entry name" value="CULLIN"/>
    <property type="match status" value="1"/>
</dbReference>
<protein>
    <recommendedName>
        <fullName evidence="6">Cullin-5</fullName>
    </recommendedName>
</protein>
<dbReference type="SUPFAM" id="SSF74788">
    <property type="entry name" value="Cullin repeat-like"/>
    <property type="match status" value="1"/>
</dbReference>